<reference evidence="3" key="1">
    <citation type="submission" date="2021-03" db="EMBL/GenBank/DDBJ databases">
        <title>Assistant Professor.</title>
        <authorList>
            <person name="Huq M.A."/>
        </authorList>
    </citation>
    <scope>NUCLEOTIDE SEQUENCE [LARGE SCALE GENOMIC DNA]</scope>
    <source>
        <strain evidence="3">MAH-28</strain>
    </source>
</reference>
<sequence>MKGCLLTGRQFFLYLAHMQALRSAIHALVPLPDDTWEAMAACWHPVEFKRKTVITAAGDTERYTYFVLDGLQRAFSLAEGDKEATLMFSYKGSFSGIIDSFFLQKPSRYYLETLTHSSFLRISFADVSRLMQEYPLIAHWVHLGTVHAMAGVMERMIEIQTLGAEHKFRRLLARSPHVLQMIPHKYLASYLGIDPATFSKLLGSARI</sequence>
<dbReference type="CDD" id="cd00038">
    <property type="entry name" value="CAP_ED"/>
    <property type="match status" value="1"/>
</dbReference>
<accession>A0ABS3YDA8</accession>
<dbReference type="InterPro" id="IPR014710">
    <property type="entry name" value="RmlC-like_jellyroll"/>
</dbReference>
<dbReference type="Gene3D" id="2.60.120.10">
    <property type="entry name" value="Jelly Rolls"/>
    <property type="match status" value="1"/>
</dbReference>
<dbReference type="RefSeq" id="WP_209145651.1">
    <property type="nucleotide sequence ID" value="NZ_JAGHKP010000002.1"/>
</dbReference>
<organism evidence="2 3">
    <name type="scientific">Chitinophaga chungangae</name>
    <dbReference type="NCBI Taxonomy" id="2821488"/>
    <lineage>
        <taxon>Bacteria</taxon>
        <taxon>Pseudomonadati</taxon>
        <taxon>Bacteroidota</taxon>
        <taxon>Chitinophagia</taxon>
        <taxon>Chitinophagales</taxon>
        <taxon>Chitinophagaceae</taxon>
        <taxon>Chitinophaga</taxon>
    </lineage>
</organism>
<dbReference type="InterPro" id="IPR018490">
    <property type="entry name" value="cNMP-bd_dom_sf"/>
</dbReference>
<dbReference type="Proteomes" id="UP000679126">
    <property type="component" value="Unassembled WGS sequence"/>
</dbReference>
<dbReference type="EMBL" id="JAGHKP010000002">
    <property type="protein sequence ID" value="MBO9152666.1"/>
    <property type="molecule type" value="Genomic_DNA"/>
</dbReference>
<dbReference type="SUPFAM" id="SSF51206">
    <property type="entry name" value="cAMP-binding domain-like"/>
    <property type="match status" value="1"/>
</dbReference>
<feature type="domain" description="Cyclic nucleotide-binding" evidence="1">
    <location>
        <begin position="46"/>
        <end position="134"/>
    </location>
</feature>
<gene>
    <name evidence="2" type="ORF">J7I43_10620</name>
</gene>
<keyword evidence="3" id="KW-1185">Reference proteome</keyword>
<evidence type="ECO:0000259" key="1">
    <source>
        <dbReference type="Pfam" id="PF00027"/>
    </source>
</evidence>
<evidence type="ECO:0000313" key="2">
    <source>
        <dbReference type="EMBL" id="MBO9152666.1"/>
    </source>
</evidence>
<evidence type="ECO:0000313" key="3">
    <source>
        <dbReference type="Proteomes" id="UP000679126"/>
    </source>
</evidence>
<name>A0ABS3YDA8_9BACT</name>
<dbReference type="InterPro" id="IPR000595">
    <property type="entry name" value="cNMP-bd_dom"/>
</dbReference>
<proteinExistence type="predicted"/>
<protein>
    <submittedName>
        <fullName evidence="2">Crp/Fnr family transcriptional regulator</fullName>
    </submittedName>
</protein>
<comment type="caution">
    <text evidence="2">The sequence shown here is derived from an EMBL/GenBank/DDBJ whole genome shotgun (WGS) entry which is preliminary data.</text>
</comment>
<dbReference type="Pfam" id="PF00027">
    <property type="entry name" value="cNMP_binding"/>
    <property type="match status" value="1"/>
</dbReference>